<feature type="transmembrane region" description="Helical" evidence="7">
    <location>
        <begin position="181"/>
        <end position="201"/>
    </location>
</feature>
<keyword evidence="4 7" id="KW-0812">Transmembrane</keyword>
<feature type="region of interest" description="Disordered" evidence="8">
    <location>
        <begin position="1"/>
        <end position="36"/>
    </location>
</feature>
<dbReference type="eggNOG" id="COG0600">
    <property type="taxonomic scope" value="Bacteria"/>
</dbReference>
<proteinExistence type="inferred from homology"/>
<feature type="transmembrane region" description="Helical" evidence="7">
    <location>
        <begin position="123"/>
        <end position="142"/>
    </location>
</feature>
<dbReference type="PANTHER" id="PTHR30151:SF40">
    <property type="entry name" value="TRANSPORT SYSTEM INTEGRAL MEMBRANE PROTEIN"/>
    <property type="match status" value="1"/>
</dbReference>
<feature type="transmembrane region" description="Helical" evidence="7">
    <location>
        <begin position="282"/>
        <end position="302"/>
    </location>
</feature>
<keyword evidence="6 7" id="KW-0472">Membrane</keyword>
<dbReference type="Gene3D" id="1.10.3720.10">
    <property type="entry name" value="MetI-like"/>
    <property type="match status" value="1"/>
</dbReference>
<feature type="transmembrane region" description="Helical" evidence="7">
    <location>
        <begin position="154"/>
        <end position="175"/>
    </location>
</feature>
<feature type="transmembrane region" description="Helical" evidence="7">
    <location>
        <begin position="65"/>
        <end position="85"/>
    </location>
</feature>
<dbReference type="PANTHER" id="PTHR30151">
    <property type="entry name" value="ALKANE SULFONATE ABC TRANSPORTER-RELATED, MEMBRANE SUBUNIT"/>
    <property type="match status" value="1"/>
</dbReference>
<feature type="transmembrane region" description="Helical" evidence="7">
    <location>
        <begin position="222"/>
        <end position="239"/>
    </location>
</feature>
<evidence type="ECO:0000259" key="9">
    <source>
        <dbReference type="PROSITE" id="PS50928"/>
    </source>
</evidence>
<evidence type="ECO:0000256" key="1">
    <source>
        <dbReference type="ARBA" id="ARBA00004651"/>
    </source>
</evidence>
<comment type="subcellular location">
    <subcellularLocation>
        <location evidence="1 7">Cell membrane</location>
        <topology evidence="1 7">Multi-pass membrane protein</topology>
    </subcellularLocation>
</comment>
<evidence type="ECO:0000256" key="5">
    <source>
        <dbReference type="ARBA" id="ARBA00022989"/>
    </source>
</evidence>
<reference evidence="10 11" key="1">
    <citation type="submission" date="2015-10" db="EMBL/GenBank/DDBJ databases">
        <title>Draft genome sequence of pyrrolomycin-producing Streptomyces vitaminophilus.</title>
        <authorList>
            <person name="Graham D.E."/>
            <person name="Mahan K.M."/>
            <person name="Klingeman D.M."/>
            <person name="Hettich R.L."/>
            <person name="Parry R.J."/>
        </authorList>
    </citation>
    <scope>NUCLEOTIDE SEQUENCE [LARGE SCALE GENOMIC DNA]</scope>
    <source>
        <strain evidence="10 11">ATCC 31673</strain>
    </source>
</reference>
<dbReference type="InterPro" id="IPR000515">
    <property type="entry name" value="MetI-like"/>
</dbReference>
<comment type="similarity">
    <text evidence="7">Belongs to the binding-protein-dependent transport system permease family.</text>
</comment>
<protein>
    <submittedName>
        <fullName evidence="10">Sulfate ABC transporter permease</fullName>
    </submittedName>
</protein>
<evidence type="ECO:0000256" key="2">
    <source>
        <dbReference type="ARBA" id="ARBA00022448"/>
    </source>
</evidence>
<dbReference type="GO" id="GO:0005886">
    <property type="term" value="C:plasma membrane"/>
    <property type="evidence" value="ECO:0007669"/>
    <property type="project" value="UniProtKB-SubCell"/>
</dbReference>
<keyword evidence="5 7" id="KW-1133">Transmembrane helix</keyword>
<evidence type="ECO:0000256" key="8">
    <source>
        <dbReference type="SAM" id="MobiDB-lite"/>
    </source>
</evidence>
<dbReference type="Proteomes" id="UP000050867">
    <property type="component" value="Unassembled WGS sequence"/>
</dbReference>
<evidence type="ECO:0000256" key="7">
    <source>
        <dbReference type="RuleBase" id="RU363032"/>
    </source>
</evidence>
<sequence>MARTEADAGTAGPPGGGPDAGSARPRGGQDRSEHPDLAGLEAGLDALETRAPVRASLGGVLLNKVLPPVVAVVLVVGAWQIAAAADVKPDYMLPGPLDVWDSLADLWYEGTLFEVIWHSVSRGALGFAASLAIGTPLGLLVARVRAVRAAIGPVLSGLQSLPSVAWVPAAIIWFGLNDSTIYAVVLLGAVPSIANGLIAGVDQVPPLFLRAGRTLGATGLRGIRYVLLPAALPGYLAGLKQGWAFSWRSLMAAELIASSPDLGIGLGQLLENARTNSDMSGVLAAIWLILIVGIGIELLVFAPLERRVLRSRGLLAGTS</sequence>
<dbReference type="EMBL" id="LLZU01000001">
    <property type="protein sequence ID" value="KRV51354.1"/>
    <property type="molecule type" value="Genomic_DNA"/>
</dbReference>
<gene>
    <name evidence="10" type="ORF">AQ490_00890</name>
</gene>
<evidence type="ECO:0000313" key="10">
    <source>
        <dbReference type="EMBL" id="KRV51354.1"/>
    </source>
</evidence>
<accession>A0A0T6LZ64</accession>
<feature type="domain" description="ABC transmembrane type-1" evidence="9">
    <location>
        <begin position="116"/>
        <end position="300"/>
    </location>
</feature>
<dbReference type="AlphaFoldDB" id="A0A0T6LZ64"/>
<dbReference type="RefSeq" id="WP_018383174.1">
    <property type="nucleotide sequence ID" value="NZ_LLZU01000001.1"/>
</dbReference>
<dbReference type="SUPFAM" id="SSF161098">
    <property type="entry name" value="MetI-like"/>
    <property type="match status" value="1"/>
</dbReference>
<dbReference type="CDD" id="cd06261">
    <property type="entry name" value="TM_PBP2"/>
    <property type="match status" value="1"/>
</dbReference>
<organism evidence="10 11">
    <name type="scientific">Wenjunlia vitaminophila</name>
    <name type="common">Streptomyces vitaminophilus</name>
    <dbReference type="NCBI Taxonomy" id="76728"/>
    <lineage>
        <taxon>Bacteria</taxon>
        <taxon>Bacillati</taxon>
        <taxon>Actinomycetota</taxon>
        <taxon>Actinomycetes</taxon>
        <taxon>Kitasatosporales</taxon>
        <taxon>Streptomycetaceae</taxon>
        <taxon>Wenjunlia</taxon>
    </lineage>
</organism>
<comment type="caution">
    <text evidence="10">The sequence shown here is derived from an EMBL/GenBank/DDBJ whole genome shotgun (WGS) entry which is preliminary data.</text>
</comment>
<evidence type="ECO:0000313" key="11">
    <source>
        <dbReference type="Proteomes" id="UP000050867"/>
    </source>
</evidence>
<keyword evidence="3" id="KW-1003">Cell membrane</keyword>
<name>A0A0T6LZ64_WENVI</name>
<keyword evidence="11" id="KW-1185">Reference proteome</keyword>
<feature type="compositionally biased region" description="Basic and acidic residues" evidence="8">
    <location>
        <begin position="27"/>
        <end position="36"/>
    </location>
</feature>
<keyword evidence="2 7" id="KW-0813">Transport</keyword>
<dbReference type="InterPro" id="IPR035906">
    <property type="entry name" value="MetI-like_sf"/>
</dbReference>
<dbReference type="PROSITE" id="PS50928">
    <property type="entry name" value="ABC_TM1"/>
    <property type="match status" value="1"/>
</dbReference>
<dbReference type="Pfam" id="PF00528">
    <property type="entry name" value="BPD_transp_1"/>
    <property type="match status" value="1"/>
</dbReference>
<dbReference type="GO" id="GO:0055085">
    <property type="term" value="P:transmembrane transport"/>
    <property type="evidence" value="ECO:0007669"/>
    <property type="project" value="InterPro"/>
</dbReference>
<dbReference type="FunFam" id="1.10.3720.10:FF:000100">
    <property type="entry name" value="Sulfate ABC transporter permease"/>
    <property type="match status" value="1"/>
</dbReference>
<dbReference type="STRING" id="76728.AQ490_00890"/>
<evidence type="ECO:0000256" key="6">
    <source>
        <dbReference type="ARBA" id="ARBA00023136"/>
    </source>
</evidence>
<evidence type="ECO:0000256" key="4">
    <source>
        <dbReference type="ARBA" id="ARBA00022692"/>
    </source>
</evidence>
<dbReference type="OrthoDB" id="9796361at2"/>
<evidence type="ECO:0000256" key="3">
    <source>
        <dbReference type="ARBA" id="ARBA00022475"/>
    </source>
</evidence>